<keyword evidence="2" id="KW-0479">Metal-binding</keyword>
<dbReference type="RefSeq" id="WP_119534653.1">
    <property type="nucleotide sequence ID" value="NZ_NRJF01000093.1"/>
</dbReference>
<evidence type="ECO:0000256" key="1">
    <source>
        <dbReference type="ARBA" id="ARBA00022670"/>
    </source>
</evidence>
<organism evidence="9 10">
    <name type="scientific">Psittacicella gerlachiana</name>
    <dbReference type="NCBI Taxonomy" id="2028574"/>
    <lineage>
        <taxon>Bacteria</taxon>
        <taxon>Pseudomonadati</taxon>
        <taxon>Pseudomonadota</taxon>
        <taxon>Gammaproteobacteria</taxon>
        <taxon>Pasteurellales</taxon>
        <taxon>Psittacicellaceae</taxon>
        <taxon>Psittacicella</taxon>
    </lineage>
</organism>
<feature type="chain" id="PRO_5017271642" evidence="7">
    <location>
        <begin position="21"/>
        <end position="257"/>
    </location>
</feature>
<protein>
    <submittedName>
        <fullName evidence="9">Type I deoxyribonuclease HsdR</fullName>
    </submittedName>
</protein>
<sequence>MKLKKFFLVLCLGASLGGCASVAELAGYNTQKLNEIGAQSYQTIRQEEKSNIDTTSATAQRINAVYRRLIPFANQLNQTGVAFDWQLTVIRKDVLNAFVLPGGRIVFYTGLIEKLKLNDNEIAAVMGHEMIHALNEHSKQRIGQQVLVSGAIAVGAVATGTNNSLVTSGAGYLADLGLVKPFSRANETEADIEGLFLMARAGYNPESAITLWQKMEKYSGSSNFSLLSTHPSDEQRYKTLKENLPKAMELYQQARKS</sequence>
<gene>
    <name evidence="9" type="ORF">CKF59_03800</name>
</gene>
<feature type="signal peptide" evidence="7">
    <location>
        <begin position="1"/>
        <end position="20"/>
    </location>
</feature>
<dbReference type="PANTHER" id="PTHR22726">
    <property type="entry name" value="METALLOENDOPEPTIDASE OMA1"/>
    <property type="match status" value="1"/>
</dbReference>
<keyword evidence="3 6" id="KW-0378">Hydrolase</keyword>
<keyword evidence="7" id="KW-0732">Signal</keyword>
<proteinExistence type="inferred from homology"/>
<dbReference type="AlphaFoldDB" id="A0A3A1YGI1"/>
<keyword evidence="5 6" id="KW-0482">Metalloprotease</keyword>
<comment type="cofactor">
    <cofactor evidence="6">
        <name>Zn(2+)</name>
        <dbReference type="ChEBI" id="CHEBI:29105"/>
    </cofactor>
    <text evidence="6">Binds 1 zinc ion per subunit.</text>
</comment>
<evidence type="ECO:0000256" key="5">
    <source>
        <dbReference type="ARBA" id="ARBA00023049"/>
    </source>
</evidence>
<evidence type="ECO:0000256" key="3">
    <source>
        <dbReference type="ARBA" id="ARBA00022801"/>
    </source>
</evidence>
<dbReference type="GO" id="GO:0016020">
    <property type="term" value="C:membrane"/>
    <property type="evidence" value="ECO:0007669"/>
    <property type="project" value="TreeGrafter"/>
</dbReference>
<dbReference type="Pfam" id="PF01435">
    <property type="entry name" value="Peptidase_M48"/>
    <property type="match status" value="1"/>
</dbReference>
<dbReference type="GO" id="GO:0051603">
    <property type="term" value="P:proteolysis involved in protein catabolic process"/>
    <property type="evidence" value="ECO:0007669"/>
    <property type="project" value="TreeGrafter"/>
</dbReference>
<name>A0A3A1YGI1_9GAMM</name>
<dbReference type="Gene3D" id="3.30.2010.10">
    <property type="entry name" value="Metalloproteases ('zincins'), catalytic domain"/>
    <property type="match status" value="1"/>
</dbReference>
<evidence type="ECO:0000256" key="6">
    <source>
        <dbReference type="RuleBase" id="RU003983"/>
    </source>
</evidence>
<dbReference type="GO" id="GO:0046872">
    <property type="term" value="F:metal ion binding"/>
    <property type="evidence" value="ECO:0007669"/>
    <property type="project" value="UniProtKB-KW"/>
</dbReference>
<evidence type="ECO:0000313" key="9">
    <source>
        <dbReference type="EMBL" id="RIY35324.1"/>
    </source>
</evidence>
<evidence type="ECO:0000256" key="4">
    <source>
        <dbReference type="ARBA" id="ARBA00022833"/>
    </source>
</evidence>
<dbReference type="InterPro" id="IPR001915">
    <property type="entry name" value="Peptidase_M48"/>
</dbReference>
<dbReference type="PROSITE" id="PS51257">
    <property type="entry name" value="PROKAR_LIPOPROTEIN"/>
    <property type="match status" value="1"/>
</dbReference>
<evidence type="ECO:0000256" key="7">
    <source>
        <dbReference type="SAM" id="SignalP"/>
    </source>
</evidence>
<keyword evidence="1 6" id="KW-0645">Protease</keyword>
<dbReference type="GO" id="GO:0004222">
    <property type="term" value="F:metalloendopeptidase activity"/>
    <property type="evidence" value="ECO:0007669"/>
    <property type="project" value="InterPro"/>
</dbReference>
<comment type="caution">
    <text evidence="9">The sequence shown here is derived from an EMBL/GenBank/DDBJ whole genome shotgun (WGS) entry which is preliminary data.</text>
</comment>
<evidence type="ECO:0000259" key="8">
    <source>
        <dbReference type="Pfam" id="PF01435"/>
    </source>
</evidence>
<evidence type="ECO:0000256" key="2">
    <source>
        <dbReference type="ARBA" id="ARBA00022723"/>
    </source>
</evidence>
<dbReference type="InterPro" id="IPR051156">
    <property type="entry name" value="Mito/Outer_Membr_Metalloprot"/>
</dbReference>
<dbReference type="EMBL" id="NRJF01000093">
    <property type="protein sequence ID" value="RIY35324.1"/>
    <property type="molecule type" value="Genomic_DNA"/>
</dbReference>
<reference evidence="9 10" key="1">
    <citation type="submission" date="2017-08" db="EMBL/GenBank/DDBJ databases">
        <title>Reclassification of Bisgaard taxon 37 and 44.</title>
        <authorList>
            <person name="Christensen H."/>
        </authorList>
    </citation>
    <scope>NUCLEOTIDE SEQUENCE [LARGE SCALE GENOMIC DNA]</scope>
    <source>
        <strain evidence="9 10">EEAB3T1</strain>
    </source>
</reference>
<dbReference type="CDD" id="cd07331">
    <property type="entry name" value="M48C_Oma1_like"/>
    <property type="match status" value="1"/>
</dbReference>
<keyword evidence="4 6" id="KW-0862">Zinc</keyword>
<feature type="domain" description="Peptidase M48" evidence="8">
    <location>
        <begin position="57"/>
        <end position="242"/>
    </location>
</feature>
<dbReference type="PANTHER" id="PTHR22726:SF1">
    <property type="entry name" value="METALLOENDOPEPTIDASE OMA1, MITOCHONDRIAL"/>
    <property type="match status" value="1"/>
</dbReference>
<dbReference type="Proteomes" id="UP000265964">
    <property type="component" value="Unassembled WGS sequence"/>
</dbReference>
<comment type="similarity">
    <text evidence="6">Belongs to the peptidase M48 family.</text>
</comment>
<accession>A0A3A1YGI1</accession>
<dbReference type="OrthoDB" id="9810445at2"/>
<evidence type="ECO:0000313" key="10">
    <source>
        <dbReference type="Proteomes" id="UP000265964"/>
    </source>
</evidence>
<keyword evidence="10" id="KW-1185">Reference proteome</keyword>